<accession>A0ABP0G9T4</accession>
<dbReference type="PROSITE" id="PS51827">
    <property type="entry name" value="XTBD"/>
    <property type="match status" value="1"/>
</dbReference>
<keyword evidence="4" id="KW-1185">Reference proteome</keyword>
<proteinExistence type="inferred from homology"/>
<evidence type="ECO:0000259" key="2">
    <source>
        <dbReference type="PROSITE" id="PS51827"/>
    </source>
</evidence>
<dbReference type="InterPro" id="IPR021859">
    <property type="entry name" value="XTBD"/>
</dbReference>
<protein>
    <recommendedName>
        <fullName evidence="2">XRN2-binding (XTBD) domain-containing protein</fullName>
    </recommendedName>
</protein>
<sequence>MSAGKKIYDSTQFLTDTIAKQQIERIVKETAGKRRTILLAQGVTVTVKMEPTCVPTCKKKNPTKMNSIQEAGVPFRNPAVSTDNVIFIIQQKNLSRQTTIVFQHFILRLLIGPSAMAVNELVSSTRQFVDELENYRMEWESATHWYARKTFLRHNWDSFEDKQRLICLSNAWANVGFMGNKYPEKVMLQLRTMEKGIPTAIELLREAEIKNIYQ</sequence>
<name>A0ABP0G9T4_CLALP</name>
<dbReference type="Proteomes" id="UP001642483">
    <property type="component" value="Unassembled WGS sequence"/>
</dbReference>
<dbReference type="Pfam" id="PF11952">
    <property type="entry name" value="XTBD"/>
    <property type="match status" value="1"/>
</dbReference>
<dbReference type="PANTHER" id="PTHR48430:SF1">
    <property type="entry name" value="PARTNER OF XRN-2 PROTEIN 1"/>
    <property type="match status" value="1"/>
</dbReference>
<evidence type="ECO:0000313" key="3">
    <source>
        <dbReference type="EMBL" id="CAK8688569.1"/>
    </source>
</evidence>
<comment type="caution">
    <text evidence="3">The sequence shown here is derived from an EMBL/GenBank/DDBJ whole genome shotgun (WGS) entry which is preliminary data.</text>
</comment>
<evidence type="ECO:0000256" key="1">
    <source>
        <dbReference type="ARBA" id="ARBA00010053"/>
    </source>
</evidence>
<evidence type="ECO:0000313" key="4">
    <source>
        <dbReference type="Proteomes" id="UP001642483"/>
    </source>
</evidence>
<reference evidence="3 4" key="1">
    <citation type="submission" date="2024-02" db="EMBL/GenBank/DDBJ databases">
        <authorList>
            <person name="Daric V."/>
            <person name="Darras S."/>
        </authorList>
    </citation>
    <scope>NUCLEOTIDE SEQUENCE [LARGE SCALE GENOMIC DNA]</scope>
</reference>
<comment type="similarity">
    <text evidence="1">Belongs to the CARF family.</text>
</comment>
<organism evidence="3 4">
    <name type="scientific">Clavelina lepadiformis</name>
    <name type="common">Light-bulb sea squirt</name>
    <name type="synonym">Ascidia lepadiformis</name>
    <dbReference type="NCBI Taxonomy" id="159417"/>
    <lineage>
        <taxon>Eukaryota</taxon>
        <taxon>Metazoa</taxon>
        <taxon>Chordata</taxon>
        <taxon>Tunicata</taxon>
        <taxon>Ascidiacea</taxon>
        <taxon>Aplousobranchia</taxon>
        <taxon>Clavelinidae</taxon>
        <taxon>Clavelina</taxon>
    </lineage>
</organism>
<dbReference type="PANTHER" id="PTHR48430">
    <property type="entry name" value="PARTNER OF XRN-2 PROTEIN 1"/>
    <property type="match status" value="1"/>
</dbReference>
<feature type="domain" description="XRN2-binding (XTBD)" evidence="2">
    <location>
        <begin position="132"/>
        <end position="214"/>
    </location>
</feature>
<dbReference type="EMBL" id="CAWYQH010000108">
    <property type="protein sequence ID" value="CAK8688569.1"/>
    <property type="molecule type" value="Genomic_DNA"/>
</dbReference>
<gene>
    <name evidence="3" type="ORF">CVLEPA_LOCUS20570</name>
</gene>